<evidence type="ECO:0000256" key="1">
    <source>
        <dbReference type="SAM" id="MobiDB-lite"/>
    </source>
</evidence>
<proteinExistence type="predicted"/>
<feature type="compositionally biased region" description="Basic and acidic residues" evidence="1">
    <location>
        <begin position="32"/>
        <end position="59"/>
    </location>
</feature>
<accession>A0ABR7LK47</accession>
<gene>
    <name evidence="2" type="ORF">HKK74_04495</name>
</gene>
<protein>
    <submittedName>
        <fullName evidence="2">Uncharacterized protein</fullName>
    </submittedName>
</protein>
<reference evidence="2 3" key="1">
    <citation type="submission" date="2020-06" db="EMBL/GenBank/DDBJ databases">
        <title>Actinomadura xiongansis sp. nov., isolated from soil of Baiyangdian.</title>
        <authorList>
            <person name="Zhang X."/>
        </authorList>
    </citation>
    <scope>NUCLEOTIDE SEQUENCE [LARGE SCALE GENOMIC DNA]</scope>
    <source>
        <strain evidence="2 3">HBUM206468</strain>
    </source>
</reference>
<organism evidence="2 3">
    <name type="scientific">Actinomadura alba</name>
    <dbReference type="NCBI Taxonomy" id="406431"/>
    <lineage>
        <taxon>Bacteria</taxon>
        <taxon>Bacillati</taxon>
        <taxon>Actinomycetota</taxon>
        <taxon>Actinomycetes</taxon>
        <taxon>Streptosporangiales</taxon>
        <taxon>Thermomonosporaceae</taxon>
        <taxon>Actinomadura</taxon>
    </lineage>
</organism>
<dbReference type="Proteomes" id="UP000805614">
    <property type="component" value="Unassembled WGS sequence"/>
</dbReference>
<feature type="region of interest" description="Disordered" evidence="1">
    <location>
        <begin position="28"/>
        <end position="59"/>
    </location>
</feature>
<keyword evidence="3" id="KW-1185">Reference proteome</keyword>
<evidence type="ECO:0000313" key="3">
    <source>
        <dbReference type="Proteomes" id="UP000805614"/>
    </source>
</evidence>
<comment type="caution">
    <text evidence="2">The sequence shown here is derived from an EMBL/GenBank/DDBJ whole genome shotgun (WGS) entry which is preliminary data.</text>
</comment>
<sequence length="370" mass="41086">MSETAEHGSLGPRMSLYDHALRLHHLNPDTALPRDGEPYPDEEHHRRDGRTRRSDDARRQGMDAAAILDSHFARSDAKPSELAWAFHDVDVPIHHNEHIAAAALRADRQRVQETGRWLVRHSSDRCSALIGTALLAADWADEDVEIIRTIGLLSERFGVLAAHALKRRRGGVDALLWLAERVAGWGRVYIVEALCLGGSTRARSWLLRRACDGDYLNGYFAGRVATAAHLHEAIVAPDADEPLIDHTGRLLKIMAQCGGMGTTWEHYPPTSIVLEAHAGHLAHQAPTLSRYLDAAHIADDLAQAAPDRLGITADHRQRLLDQYLVVLCRPDWSEAAQAGFDPDNDYFPWFAETIAARLRLPGFTEPDTDP</sequence>
<name>A0ABR7LK47_9ACTN</name>
<evidence type="ECO:0000313" key="2">
    <source>
        <dbReference type="EMBL" id="MBC6464758.1"/>
    </source>
</evidence>
<dbReference type="EMBL" id="JABVEC010000002">
    <property type="protein sequence ID" value="MBC6464758.1"/>
    <property type="molecule type" value="Genomic_DNA"/>
</dbReference>